<sequence length="307" mass="34523">MSEITLGARRPVIVRRRRWRIPGAAIPYLFLAPATLWYAAFLVYPMLQSLYVSFFDWDGLSPSMTFVGLENYINIFAVDDVARLALWNNILWTLGALVLPTLFGLLLALALNRRAPASTLFRTIFYSPAVLPLVAVGLIWAWMYNPHFGVVNVTLKAVGLRSWANGWLSDYTMALPATFVTFIWSHVGFPMIFYLAGLQAISKEYYEAATIDGANAFQRFRHVTMPGLAETHVIVLSLAVINGFKVFDLVYTMTYGGPGRSTQVLGTWMYFQTFQYYHAGYGSALAWVIAAIVLVIAIPYIRRMSRG</sequence>
<keyword evidence="4 7" id="KW-0812">Transmembrane</keyword>
<name>A0A1M4WR33_9HYPH</name>
<keyword evidence="6 7" id="KW-0472">Membrane</keyword>
<gene>
    <name evidence="9" type="ORF">SAMN02745157_1046</name>
</gene>
<dbReference type="SUPFAM" id="SSF161098">
    <property type="entry name" value="MetI-like"/>
    <property type="match status" value="1"/>
</dbReference>
<feature type="transmembrane region" description="Helical" evidence="7">
    <location>
        <begin position="25"/>
        <end position="47"/>
    </location>
</feature>
<dbReference type="OrthoDB" id="7939379at2"/>
<evidence type="ECO:0000256" key="3">
    <source>
        <dbReference type="ARBA" id="ARBA00022475"/>
    </source>
</evidence>
<dbReference type="Pfam" id="PF00528">
    <property type="entry name" value="BPD_transp_1"/>
    <property type="match status" value="1"/>
</dbReference>
<dbReference type="PROSITE" id="PS50928">
    <property type="entry name" value="ABC_TM1"/>
    <property type="match status" value="1"/>
</dbReference>
<keyword evidence="10" id="KW-1185">Reference proteome</keyword>
<dbReference type="InterPro" id="IPR000515">
    <property type="entry name" value="MetI-like"/>
</dbReference>
<feature type="domain" description="ABC transmembrane type-1" evidence="8">
    <location>
        <begin position="86"/>
        <end position="302"/>
    </location>
</feature>
<dbReference type="Gene3D" id="1.10.3720.10">
    <property type="entry name" value="MetI-like"/>
    <property type="match status" value="1"/>
</dbReference>
<dbReference type="RefSeq" id="WP_084526864.1">
    <property type="nucleotide sequence ID" value="NZ_FQUP01000001.1"/>
</dbReference>
<dbReference type="Proteomes" id="UP000184485">
    <property type="component" value="Unassembled WGS sequence"/>
</dbReference>
<organism evidence="9 10">
    <name type="scientific">Kaistia soli DSM 19436</name>
    <dbReference type="NCBI Taxonomy" id="1122133"/>
    <lineage>
        <taxon>Bacteria</taxon>
        <taxon>Pseudomonadati</taxon>
        <taxon>Pseudomonadota</taxon>
        <taxon>Alphaproteobacteria</taxon>
        <taxon>Hyphomicrobiales</taxon>
        <taxon>Kaistiaceae</taxon>
        <taxon>Kaistia</taxon>
    </lineage>
</organism>
<protein>
    <submittedName>
        <fullName evidence="9">Raffinose/stachyose/melibiose transport system permease protein</fullName>
    </submittedName>
</protein>
<dbReference type="AlphaFoldDB" id="A0A1M4WR33"/>
<dbReference type="GO" id="GO:0055085">
    <property type="term" value="P:transmembrane transport"/>
    <property type="evidence" value="ECO:0007669"/>
    <property type="project" value="InterPro"/>
</dbReference>
<keyword evidence="3" id="KW-1003">Cell membrane</keyword>
<keyword evidence="5 7" id="KW-1133">Transmembrane helix</keyword>
<accession>A0A1M4WR33</accession>
<feature type="transmembrane region" description="Helical" evidence="7">
    <location>
        <begin position="90"/>
        <end position="111"/>
    </location>
</feature>
<dbReference type="PANTHER" id="PTHR30193">
    <property type="entry name" value="ABC TRANSPORTER PERMEASE PROTEIN"/>
    <property type="match status" value="1"/>
</dbReference>
<keyword evidence="2 7" id="KW-0813">Transport</keyword>
<evidence type="ECO:0000256" key="7">
    <source>
        <dbReference type="RuleBase" id="RU363032"/>
    </source>
</evidence>
<evidence type="ECO:0000256" key="2">
    <source>
        <dbReference type="ARBA" id="ARBA00022448"/>
    </source>
</evidence>
<feature type="transmembrane region" description="Helical" evidence="7">
    <location>
        <begin position="233"/>
        <end position="256"/>
    </location>
</feature>
<evidence type="ECO:0000259" key="8">
    <source>
        <dbReference type="PROSITE" id="PS50928"/>
    </source>
</evidence>
<evidence type="ECO:0000256" key="6">
    <source>
        <dbReference type="ARBA" id="ARBA00023136"/>
    </source>
</evidence>
<dbReference type="GO" id="GO:0005886">
    <property type="term" value="C:plasma membrane"/>
    <property type="evidence" value="ECO:0007669"/>
    <property type="project" value="UniProtKB-SubCell"/>
</dbReference>
<feature type="transmembrane region" description="Helical" evidence="7">
    <location>
        <begin position="123"/>
        <end position="143"/>
    </location>
</feature>
<dbReference type="CDD" id="cd06261">
    <property type="entry name" value="TM_PBP2"/>
    <property type="match status" value="1"/>
</dbReference>
<feature type="transmembrane region" description="Helical" evidence="7">
    <location>
        <begin position="276"/>
        <end position="301"/>
    </location>
</feature>
<comment type="subcellular location">
    <subcellularLocation>
        <location evidence="1 7">Cell membrane</location>
        <topology evidence="1 7">Multi-pass membrane protein</topology>
    </subcellularLocation>
</comment>
<dbReference type="EMBL" id="FQUP01000001">
    <property type="protein sequence ID" value="SHE83686.1"/>
    <property type="molecule type" value="Genomic_DNA"/>
</dbReference>
<comment type="similarity">
    <text evidence="7">Belongs to the binding-protein-dependent transport system permease family.</text>
</comment>
<feature type="transmembrane region" description="Helical" evidence="7">
    <location>
        <begin position="173"/>
        <end position="196"/>
    </location>
</feature>
<dbReference type="PANTHER" id="PTHR30193:SF37">
    <property type="entry name" value="INNER MEMBRANE ABC TRANSPORTER PERMEASE PROTEIN YCJO"/>
    <property type="match status" value="1"/>
</dbReference>
<dbReference type="InterPro" id="IPR035906">
    <property type="entry name" value="MetI-like_sf"/>
</dbReference>
<evidence type="ECO:0000256" key="5">
    <source>
        <dbReference type="ARBA" id="ARBA00022989"/>
    </source>
</evidence>
<proteinExistence type="inferred from homology"/>
<reference evidence="9 10" key="1">
    <citation type="submission" date="2016-11" db="EMBL/GenBank/DDBJ databases">
        <authorList>
            <person name="Jaros S."/>
            <person name="Januszkiewicz K."/>
            <person name="Wedrychowicz H."/>
        </authorList>
    </citation>
    <scope>NUCLEOTIDE SEQUENCE [LARGE SCALE GENOMIC DNA]</scope>
    <source>
        <strain evidence="9 10">DSM 19436</strain>
    </source>
</reference>
<dbReference type="InterPro" id="IPR051393">
    <property type="entry name" value="ABC_transporter_permease"/>
</dbReference>
<evidence type="ECO:0000256" key="1">
    <source>
        <dbReference type="ARBA" id="ARBA00004651"/>
    </source>
</evidence>
<evidence type="ECO:0000313" key="10">
    <source>
        <dbReference type="Proteomes" id="UP000184485"/>
    </source>
</evidence>
<dbReference type="STRING" id="1122133.SAMN02745157_1046"/>
<evidence type="ECO:0000256" key="4">
    <source>
        <dbReference type="ARBA" id="ARBA00022692"/>
    </source>
</evidence>
<evidence type="ECO:0000313" key="9">
    <source>
        <dbReference type="EMBL" id="SHE83686.1"/>
    </source>
</evidence>